<accession>A0A1F6THV5</accession>
<sequence length="278" mass="30421">MALGAVWLLLSGCGYFMSSATDDLAQRLTDAVLNQDDPKTVQDGAPAYLLLIDGLIEGDPDDAALLRAGANLYGSYATVFVEDRPRAQRLTDKARGYAVRALCRSAAAGCGLHERNFDEYAAQLRGLTRADTATLYAYAAAWAGWIQVRPDDWNAVADIPKVKAAMQRVVELDEGHDRGGAHLYLGVLATLLPPSLGGQPEQARKHFERALELSQGRHLMARVLYAERYARMVFDRALHDRLLKEVLAAPPREPGLTLMNTLAQQKAQKLLASAGKFF</sequence>
<evidence type="ECO:0000313" key="1">
    <source>
        <dbReference type="EMBL" id="OGI44694.1"/>
    </source>
</evidence>
<protein>
    <recommendedName>
        <fullName evidence="3">TRAP transporter TatT component family protein</fullName>
    </recommendedName>
</protein>
<gene>
    <name evidence="1" type="ORF">A2637_04030</name>
</gene>
<dbReference type="InterPro" id="IPR038537">
    <property type="entry name" value="TatT_sf"/>
</dbReference>
<reference evidence="1 2" key="1">
    <citation type="journal article" date="2016" name="Nat. Commun.">
        <title>Thousands of microbial genomes shed light on interconnected biogeochemical processes in an aquifer system.</title>
        <authorList>
            <person name="Anantharaman K."/>
            <person name="Brown C.T."/>
            <person name="Hug L.A."/>
            <person name="Sharon I."/>
            <person name="Castelle C.J."/>
            <person name="Probst A.J."/>
            <person name="Thomas B.C."/>
            <person name="Singh A."/>
            <person name="Wilkins M.J."/>
            <person name="Karaoz U."/>
            <person name="Brodie E.L."/>
            <person name="Williams K.H."/>
            <person name="Hubbard S.S."/>
            <person name="Banfield J.F."/>
        </authorList>
    </citation>
    <scope>NUCLEOTIDE SEQUENCE [LARGE SCALE GENOMIC DNA]</scope>
</reference>
<dbReference type="Gene3D" id="1.25.40.920">
    <property type="entry name" value="TRAP transporter T-component"/>
    <property type="match status" value="1"/>
</dbReference>
<organism evidence="1 2">
    <name type="scientific">Candidatus Muproteobacteria bacterium RIFCSPHIGHO2_01_FULL_65_16</name>
    <dbReference type="NCBI Taxonomy" id="1817764"/>
    <lineage>
        <taxon>Bacteria</taxon>
        <taxon>Pseudomonadati</taxon>
        <taxon>Pseudomonadota</taxon>
        <taxon>Candidatus Muproteobacteria</taxon>
    </lineage>
</organism>
<evidence type="ECO:0000313" key="2">
    <source>
        <dbReference type="Proteomes" id="UP000179360"/>
    </source>
</evidence>
<comment type="caution">
    <text evidence="1">The sequence shown here is derived from an EMBL/GenBank/DDBJ whole genome shotgun (WGS) entry which is preliminary data.</text>
</comment>
<dbReference type="STRING" id="1817764.A2637_04030"/>
<proteinExistence type="predicted"/>
<dbReference type="Pfam" id="PF16811">
    <property type="entry name" value="TAtT"/>
    <property type="match status" value="1"/>
</dbReference>
<dbReference type="EMBL" id="MFSY01000114">
    <property type="protein sequence ID" value="OGI44694.1"/>
    <property type="molecule type" value="Genomic_DNA"/>
</dbReference>
<dbReference type="AlphaFoldDB" id="A0A1F6THV5"/>
<evidence type="ECO:0008006" key="3">
    <source>
        <dbReference type="Google" id="ProtNLM"/>
    </source>
</evidence>
<name>A0A1F6THV5_9PROT</name>
<dbReference type="InterPro" id="IPR031823">
    <property type="entry name" value="TatT"/>
</dbReference>
<dbReference type="Proteomes" id="UP000179360">
    <property type="component" value="Unassembled WGS sequence"/>
</dbReference>